<gene>
    <name evidence="2" type="ORF">BSU04_34235</name>
</gene>
<evidence type="ECO:0000256" key="1">
    <source>
        <dbReference type="SAM" id="MobiDB-lite"/>
    </source>
</evidence>
<accession>A0A226WRZ1</accession>
<feature type="region of interest" description="Disordered" evidence="1">
    <location>
        <begin position="1"/>
        <end position="27"/>
    </location>
</feature>
<dbReference type="AlphaFoldDB" id="A0A226WRZ1"/>
<evidence type="ECO:0000313" key="2">
    <source>
        <dbReference type="EMBL" id="OXC73932.1"/>
    </source>
</evidence>
<dbReference type="EMBL" id="MTHB01000234">
    <property type="protein sequence ID" value="OXC73932.1"/>
    <property type="molecule type" value="Genomic_DNA"/>
</dbReference>
<sequence length="59" mass="6725">MKRERSWRERDAETQTGGRTQERRAGRQGEIVSGLFECCRLSHYAKVQNACRASPQGSV</sequence>
<proteinExistence type="predicted"/>
<protein>
    <submittedName>
        <fullName evidence="2">Uncharacterized protein</fullName>
    </submittedName>
</protein>
<feature type="compositionally biased region" description="Basic and acidic residues" evidence="1">
    <location>
        <begin position="1"/>
        <end position="13"/>
    </location>
</feature>
<name>A0A226WRZ1_CABSO</name>
<organism evidence="2 3">
    <name type="scientific">Caballeronia sordidicola</name>
    <name type="common">Burkholderia sordidicola</name>
    <dbReference type="NCBI Taxonomy" id="196367"/>
    <lineage>
        <taxon>Bacteria</taxon>
        <taxon>Pseudomonadati</taxon>
        <taxon>Pseudomonadota</taxon>
        <taxon>Betaproteobacteria</taxon>
        <taxon>Burkholderiales</taxon>
        <taxon>Burkholderiaceae</taxon>
        <taxon>Caballeronia</taxon>
    </lineage>
</organism>
<comment type="caution">
    <text evidence="2">The sequence shown here is derived from an EMBL/GenBank/DDBJ whole genome shotgun (WGS) entry which is preliminary data.</text>
</comment>
<evidence type="ECO:0000313" key="3">
    <source>
        <dbReference type="Proteomes" id="UP000214720"/>
    </source>
</evidence>
<reference evidence="3" key="1">
    <citation type="submission" date="2017-01" db="EMBL/GenBank/DDBJ databases">
        <title>Genome Analysis of Deinococcus marmoris KOPRI26562.</title>
        <authorList>
            <person name="Kim J.H."/>
            <person name="Oh H.-M."/>
        </authorList>
    </citation>
    <scope>NUCLEOTIDE SEQUENCE [LARGE SCALE GENOMIC DNA]</scope>
    <source>
        <strain evidence="3">PAMC 26633</strain>
    </source>
</reference>
<dbReference type="Proteomes" id="UP000214720">
    <property type="component" value="Unassembled WGS sequence"/>
</dbReference>